<keyword evidence="4" id="KW-0732">Signal</keyword>
<evidence type="ECO:0000256" key="6">
    <source>
        <dbReference type="ARBA" id="ARBA00023288"/>
    </source>
</evidence>
<evidence type="ECO:0000256" key="3">
    <source>
        <dbReference type="ARBA" id="ARBA00022622"/>
    </source>
</evidence>
<sequence>MDPHGRIDVKWDVMSWTPDGYVQAVVTMTNMQTYRHIESPGWTLGWKWAKKEVIWSVLGAQASDQGDCSSFKENLPHSCKKNPSIIDLLPNAPFNQQFSQCCKGGVLASQGQDPAAAVSSFQISIGRSGTSKKTISLPQDFYLLGSGPGYTCTAAAVVSPSAFYLGDGRRRSQALMTWSLTCSYSQTIVSKNPSCCVSMSSFYSTQITPCPSCSCGCQQEPFSLFPNRKEDHKISSLVEKSKAERKMVQCTEHMCPIKVHWHVKNNYKTHWRVKLTVTNFRYRTNYTKWTLAVHHPSLRSLANVSSFLYKPLMVYGASNDTGMFYGIDGVNAVLLEAGSNGNVQSEILLQKDNNSSFSLEHGWPFPWRIYFNGDECAMPSPDTYPSLPSSARFSAPTGFGSIKGYLQILVFIVLIGIV</sequence>
<evidence type="ECO:0000256" key="1">
    <source>
        <dbReference type="ARBA" id="ARBA00004609"/>
    </source>
</evidence>
<dbReference type="AlphaFoldDB" id="A0AAV0RHW2"/>
<evidence type="ECO:0000256" key="5">
    <source>
        <dbReference type="ARBA" id="ARBA00023180"/>
    </source>
</evidence>
<evidence type="ECO:0000313" key="10">
    <source>
        <dbReference type="Proteomes" id="UP001154282"/>
    </source>
</evidence>
<evidence type="ECO:0000256" key="4">
    <source>
        <dbReference type="ARBA" id="ARBA00022729"/>
    </source>
</evidence>
<dbReference type="GO" id="GO:0098552">
    <property type="term" value="C:side of membrane"/>
    <property type="evidence" value="ECO:0007669"/>
    <property type="project" value="UniProtKB-KW"/>
</dbReference>
<dbReference type="GO" id="GO:0005886">
    <property type="term" value="C:plasma membrane"/>
    <property type="evidence" value="ECO:0007669"/>
    <property type="project" value="UniProtKB-SubCell"/>
</dbReference>
<dbReference type="InterPro" id="IPR006918">
    <property type="entry name" value="COBRA_pln"/>
</dbReference>
<dbReference type="InterPro" id="IPR056900">
    <property type="entry name" value="COB_C"/>
</dbReference>
<dbReference type="Pfam" id="PF25079">
    <property type="entry name" value="COB_C"/>
    <property type="match status" value="1"/>
</dbReference>
<dbReference type="PANTHER" id="PTHR31673">
    <property type="entry name" value="PROTEIN COBRA"/>
    <property type="match status" value="1"/>
</dbReference>
<reference evidence="9" key="1">
    <citation type="submission" date="2022-08" db="EMBL/GenBank/DDBJ databases">
        <authorList>
            <person name="Gutierrez-Valencia J."/>
        </authorList>
    </citation>
    <scope>NUCLEOTIDE SEQUENCE</scope>
</reference>
<dbReference type="GO" id="GO:0052324">
    <property type="term" value="P:plant-type cell wall cellulose biosynthetic process"/>
    <property type="evidence" value="ECO:0007669"/>
    <property type="project" value="TreeGrafter"/>
</dbReference>
<organism evidence="9 10">
    <name type="scientific">Linum tenue</name>
    <dbReference type="NCBI Taxonomy" id="586396"/>
    <lineage>
        <taxon>Eukaryota</taxon>
        <taxon>Viridiplantae</taxon>
        <taxon>Streptophyta</taxon>
        <taxon>Embryophyta</taxon>
        <taxon>Tracheophyta</taxon>
        <taxon>Spermatophyta</taxon>
        <taxon>Magnoliopsida</taxon>
        <taxon>eudicotyledons</taxon>
        <taxon>Gunneridae</taxon>
        <taxon>Pentapetalae</taxon>
        <taxon>rosids</taxon>
        <taxon>fabids</taxon>
        <taxon>Malpighiales</taxon>
        <taxon>Linaceae</taxon>
        <taxon>Linum</taxon>
    </lineage>
</organism>
<evidence type="ECO:0000313" key="9">
    <source>
        <dbReference type="EMBL" id="CAI0556871.1"/>
    </source>
</evidence>
<comment type="caution">
    <text evidence="9">The sequence shown here is derived from an EMBL/GenBank/DDBJ whole genome shotgun (WGS) entry which is preliminary data.</text>
</comment>
<evidence type="ECO:0000256" key="7">
    <source>
        <dbReference type="PIRNR" id="PIRNR038122"/>
    </source>
</evidence>
<comment type="subcellular location">
    <subcellularLocation>
        <location evidence="1">Cell membrane</location>
        <topology evidence="1">Lipid-anchor</topology>
        <topology evidence="1">GPI-anchor</topology>
    </subcellularLocation>
</comment>
<protein>
    <recommendedName>
        <fullName evidence="7">COBRA-like protein</fullName>
    </recommendedName>
</protein>
<dbReference type="Proteomes" id="UP001154282">
    <property type="component" value="Unassembled WGS sequence"/>
</dbReference>
<keyword evidence="3" id="KW-0472">Membrane</keyword>
<dbReference type="PIRSF" id="PIRSF038122">
    <property type="entry name" value="COBRA"/>
    <property type="match status" value="1"/>
</dbReference>
<dbReference type="GO" id="GO:0010215">
    <property type="term" value="P:cellulose microfibril organization"/>
    <property type="evidence" value="ECO:0007669"/>
    <property type="project" value="InterPro"/>
</dbReference>
<name>A0AAV0RHW2_9ROSI</name>
<evidence type="ECO:0000256" key="2">
    <source>
        <dbReference type="ARBA" id="ARBA00005507"/>
    </source>
</evidence>
<dbReference type="EMBL" id="CAMGYJ010000011">
    <property type="protein sequence ID" value="CAI0556871.1"/>
    <property type="molecule type" value="Genomic_DNA"/>
</dbReference>
<dbReference type="Pfam" id="PF04833">
    <property type="entry name" value="COBRA"/>
    <property type="match status" value="1"/>
</dbReference>
<keyword evidence="5" id="KW-0325">Glycoprotein</keyword>
<evidence type="ECO:0000259" key="8">
    <source>
        <dbReference type="Pfam" id="PF25079"/>
    </source>
</evidence>
<dbReference type="PANTHER" id="PTHR31673:SF57">
    <property type="entry name" value="COBRA-LIKE PROTEIN"/>
    <property type="match status" value="1"/>
</dbReference>
<keyword evidence="3" id="KW-0336">GPI-anchor</keyword>
<keyword evidence="6" id="KW-0449">Lipoprotein</keyword>
<comment type="similarity">
    <text evidence="2 7">Belongs to the COBRA family.</text>
</comment>
<accession>A0AAV0RHW2</accession>
<proteinExistence type="inferred from homology"/>
<feature type="domain" description="COBRA C-terminal" evidence="8">
    <location>
        <begin position="194"/>
        <end position="385"/>
    </location>
</feature>
<gene>
    <name evidence="9" type="ORF">LITE_LOCUS48129</name>
</gene>
<keyword evidence="10" id="KW-1185">Reference proteome</keyword>